<organism evidence="1 2">
    <name type="scientific">Campylobacter portucalensis</name>
    <dbReference type="NCBI Taxonomy" id="2608384"/>
    <lineage>
        <taxon>Bacteria</taxon>
        <taxon>Pseudomonadati</taxon>
        <taxon>Campylobacterota</taxon>
        <taxon>Epsilonproteobacteria</taxon>
        <taxon>Campylobacterales</taxon>
        <taxon>Campylobacteraceae</taxon>
        <taxon>Campylobacter</taxon>
    </lineage>
</organism>
<comment type="caution">
    <text evidence="1">The sequence shown here is derived from an EMBL/GenBank/DDBJ whole genome shotgun (WGS) entry which is preliminary data.</text>
</comment>
<dbReference type="SUPFAM" id="SSF48452">
    <property type="entry name" value="TPR-like"/>
    <property type="match status" value="1"/>
</dbReference>
<dbReference type="InterPro" id="IPR011990">
    <property type="entry name" value="TPR-like_helical_dom_sf"/>
</dbReference>
<accession>A0A6L5WIJ0</accession>
<dbReference type="Proteomes" id="UP000476338">
    <property type="component" value="Unassembled WGS sequence"/>
</dbReference>
<dbReference type="EMBL" id="VWSJ01000039">
    <property type="protein sequence ID" value="MSN97108.1"/>
    <property type="molecule type" value="Genomic_DNA"/>
</dbReference>
<keyword evidence="2" id="KW-1185">Reference proteome</keyword>
<dbReference type="Gene3D" id="1.25.40.10">
    <property type="entry name" value="Tetratricopeptide repeat domain"/>
    <property type="match status" value="1"/>
</dbReference>
<dbReference type="AlphaFoldDB" id="A0A6L5WIJ0"/>
<protein>
    <submittedName>
        <fullName evidence="1">Tetratricopeptide repeat protein</fullName>
    </submittedName>
</protein>
<evidence type="ECO:0000313" key="1">
    <source>
        <dbReference type="EMBL" id="MSN97108.1"/>
    </source>
</evidence>
<evidence type="ECO:0000313" key="2">
    <source>
        <dbReference type="Proteomes" id="UP000476338"/>
    </source>
</evidence>
<proteinExistence type="predicted"/>
<reference evidence="1 2" key="1">
    <citation type="submission" date="2019-09" db="EMBL/GenBank/DDBJ databases">
        <authorList>
            <person name="Silva M."/>
            <person name="Pereira G."/>
            <person name="Lopes-Da-Costa L."/>
            <person name="Silva E."/>
        </authorList>
    </citation>
    <scope>NUCLEOTIDE SEQUENCE [LARGE SCALE GENOMIC DNA]</scope>
    <source>
        <strain evidence="1 2">FMV-PI01</strain>
    </source>
</reference>
<name>A0A6L5WIJ0_9BACT</name>
<sequence length="75" mass="8989">MMNDLLTKALIYESQGLNNDALKIYNEILKIQPENIEILKAVERIKYKPNQEMLNLFFSKNKDDIDKFKRWLTQI</sequence>
<reference evidence="1 2" key="2">
    <citation type="submission" date="2020-03" db="EMBL/GenBank/DDBJ databases">
        <title>Campylobacter portucalensis sp. nov., a new species of Campylobacter isolated from the reproductive tract of bulls.</title>
        <authorList>
            <person name="Silva M.F."/>
            <person name="Pereira G."/>
            <person name="Carneiro C."/>
            <person name="Hemphill A."/>
            <person name="Mateus L."/>
            <person name="Lopes-Da-Costa L."/>
            <person name="Silva E."/>
        </authorList>
    </citation>
    <scope>NUCLEOTIDE SEQUENCE [LARGE SCALE GENOMIC DNA]</scope>
    <source>
        <strain evidence="1 2">FMV-PI01</strain>
    </source>
</reference>
<gene>
    <name evidence="1" type="ORF">F1B92_08040</name>
</gene>